<proteinExistence type="predicted"/>
<dbReference type="AlphaFoldDB" id="A0A7E4V324"/>
<dbReference type="Proteomes" id="UP000492821">
    <property type="component" value="Unassembled WGS sequence"/>
</dbReference>
<feature type="chain" id="PRO_5028916136" evidence="1">
    <location>
        <begin position="28"/>
        <end position="77"/>
    </location>
</feature>
<evidence type="ECO:0000256" key="1">
    <source>
        <dbReference type="SAM" id="SignalP"/>
    </source>
</evidence>
<dbReference type="WBParaSite" id="Pan_g15922.t1">
    <property type="protein sequence ID" value="Pan_g15922.t1"/>
    <property type="gene ID" value="Pan_g15922"/>
</dbReference>
<organism evidence="2 3">
    <name type="scientific">Panagrellus redivivus</name>
    <name type="common">Microworm</name>
    <dbReference type="NCBI Taxonomy" id="6233"/>
    <lineage>
        <taxon>Eukaryota</taxon>
        <taxon>Metazoa</taxon>
        <taxon>Ecdysozoa</taxon>
        <taxon>Nematoda</taxon>
        <taxon>Chromadorea</taxon>
        <taxon>Rhabditida</taxon>
        <taxon>Tylenchina</taxon>
        <taxon>Panagrolaimomorpha</taxon>
        <taxon>Panagrolaimoidea</taxon>
        <taxon>Panagrolaimidae</taxon>
        <taxon>Panagrellus</taxon>
    </lineage>
</organism>
<sequence>MGHQRPHLRLVELAVARLLMALSRSFGFQSERFWCLSIAREYHSYKRQDKIASLCGCRSKELCGDVSASGPQYNKAE</sequence>
<protein>
    <submittedName>
        <fullName evidence="3">Secreted protein</fullName>
    </submittedName>
</protein>
<reference evidence="3" key="2">
    <citation type="submission" date="2020-10" db="UniProtKB">
        <authorList>
            <consortium name="WormBaseParasite"/>
        </authorList>
    </citation>
    <scope>IDENTIFICATION</scope>
</reference>
<reference evidence="2" key="1">
    <citation type="journal article" date="2013" name="Genetics">
        <title>The draft genome and transcriptome of Panagrellus redivivus are shaped by the harsh demands of a free-living lifestyle.</title>
        <authorList>
            <person name="Srinivasan J."/>
            <person name="Dillman A.R."/>
            <person name="Macchietto M.G."/>
            <person name="Heikkinen L."/>
            <person name="Lakso M."/>
            <person name="Fracchia K.M."/>
            <person name="Antoshechkin I."/>
            <person name="Mortazavi A."/>
            <person name="Wong G."/>
            <person name="Sternberg P.W."/>
        </authorList>
    </citation>
    <scope>NUCLEOTIDE SEQUENCE [LARGE SCALE GENOMIC DNA]</scope>
    <source>
        <strain evidence="2">MT8872</strain>
    </source>
</reference>
<evidence type="ECO:0000313" key="2">
    <source>
        <dbReference type="Proteomes" id="UP000492821"/>
    </source>
</evidence>
<evidence type="ECO:0000313" key="3">
    <source>
        <dbReference type="WBParaSite" id="Pan_g15922.t1"/>
    </source>
</evidence>
<name>A0A7E4V324_PANRE</name>
<keyword evidence="1" id="KW-0732">Signal</keyword>
<keyword evidence="2" id="KW-1185">Reference proteome</keyword>
<accession>A0A7E4V324</accession>
<feature type="signal peptide" evidence="1">
    <location>
        <begin position="1"/>
        <end position="27"/>
    </location>
</feature>